<dbReference type="EMBL" id="QKWP01000005">
    <property type="protein sequence ID" value="RIB30797.1"/>
    <property type="molecule type" value="Genomic_DNA"/>
</dbReference>
<evidence type="ECO:0000313" key="1">
    <source>
        <dbReference type="EMBL" id="RIB30797.1"/>
    </source>
</evidence>
<accession>A0A397WAH4</accession>
<gene>
    <name evidence="1" type="ORF">C2G38_2010668</name>
</gene>
<dbReference type="OrthoDB" id="10447903at2759"/>
<dbReference type="AlphaFoldDB" id="A0A397WAH4"/>
<protein>
    <submittedName>
        <fullName evidence="1">Uncharacterized protein</fullName>
    </submittedName>
</protein>
<reference evidence="1 2" key="1">
    <citation type="submission" date="2018-06" db="EMBL/GenBank/DDBJ databases">
        <title>Comparative genomics reveals the genomic features of Rhizophagus irregularis, R. cerebriforme, R. diaphanum and Gigaspora rosea, and their symbiotic lifestyle signature.</title>
        <authorList>
            <person name="Morin E."/>
            <person name="San Clemente H."/>
            <person name="Chen E.C.H."/>
            <person name="De La Providencia I."/>
            <person name="Hainaut M."/>
            <person name="Kuo A."/>
            <person name="Kohler A."/>
            <person name="Murat C."/>
            <person name="Tang N."/>
            <person name="Roy S."/>
            <person name="Loubradou J."/>
            <person name="Henrissat B."/>
            <person name="Grigoriev I.V."/>
            <person name="Corradi N."/>
            <person name="Roux C."/>
            <person name="Martin F.M."/>
        </authorList>
    </citation>
    <scope>NUCLEOTIDE SEQUENCE [LARGE SCALE GENOMIC DNA]</scope>
    <source>
        <strain evidence="1 2">DAOM 194757</strain>
    </source>
</reference>
<proteinExistence type="predicted"/>
<dbReference type="Proteomes" id="UP000266673">
    <property type="component" value="Unassembled WGS sequence"/>
</dbReference>
<name>A0A397WAH4_9GLOM</name>
<sequence length="85" mass="9738">MTVCKSSQVQELSRLQNKSINDIVKIVARTLLIMSLSPNDLILSGILDVPTLKSEKPPIMKEFKRRNCGNQLKNQSSFYHYLIIF</sequence>
<evidence type="ECO:0000313" key="2">
    <source>
        <dbReference type="Proteomes" id="UP000266673"/>
    </source>
</evidence>
<organism evidence="1 2">
    <name type="scientific">Gigaspora rosea</name>
    <dbReference type="NCBI Taxonomy" id="44941"/>
    <lineage>
        <taxon>Eukaryota</taxon>
        <taxon>Fungi</taxon>
        <taxon>Fungi incertae sedis</taxon>
        <taxon>Mucoromycota</taxon>
        <taxon>Glomeromycotina</taxon>
        <taxon>Glomeromycetes</taxon>
        <taxon>Diversisporales</taxon>
        <taxon>Gigasporaceae</taxon>
        <taxon>Gigaspora</taxon>
    </lineage>
</organism>
<keyword evidence="2" id="KW-1185">Reference proteome</keyword>
<comment type="caution">
    <text evidence="1">The sequence shown here is derived from an EMBL/GenBank/DDBJ whole genome shotgun (WGS) entry which is preliminary data.</text>
</comment>